<keyword evidence="6 8" id="KW-0143">Chaperone</keyword>
<keyword evidence="4 9" id="KW-0732">Signal</keyword>
<dbReference type="InterPro" id="IPR018046">
    <property type="entry name" value="Pili_assmbl_chaperone_CS"/>
</dbReference>
<reference evidence="12 13" key="1">
    <citation type="submission" date="2015-07" db="EMBL/GenBank/DDBJ databases">
        <title>ATOL: Assembling a taxonomically balanced genome-scale reconstruction of the evolutionary history of the Enterobacteriaceae.</title>
        <authorList>
            <person name="Plunkett G.III."/>
            <person name="Neeno-Eckwall E.C."/>
            <person name="Glasner J.D."/>
            <person name="Perna N.T."/>
        </authorList>
    </citation>
    <scope>NUCLEOTIDE SEQUENCE [LARGE SCALE GENOMIC DNA]</scope>
    <source>
        <strain evidence="12 13">ATCC 35017</strain>
    </source>
</reference>
<dbReference type="InterPro" id="IPR008962">
    <property type="entry name" value="PapD-like_sf"/>
</dbReference>
<feature type="domain" description="Pili assembly chaperone N-terminal" evidence="10">
    <location>
        <begin position="24"/>
        <end position="138"/>
    </location>
</feature>
<dbReference type="InterPro" id="IPR036316">
    <property type="entry name" value="Pili_assmbl_chap_C_dom_sf"/>
</dbReference>
<dbReference type="PRINTS" id="PR00969">
    <property type="entry name" value="CHAPERONPILI"/>
</dbReference>
<sequence length="222" mass="25106">MNKLMSRCLLLISSLICFNAYAAFTLNGTRFIYDEGRKNIAIEVKNNSDKTYGGQVWVDNLDGNEVFFVPAPNLFKIGGEEKQLIRLLYVNDILPKDRESLFWLNVQEIPPVATNEESNVLAVALNTQVKLIYRPKILAEKREDAEKGLTYSGSILKNPTPYYFALTQVSVNNRPLSLSKEIEQSISLFPPFSEVNLQRPLSGKVTVEAIDDYGARRVLELQ</sequence>
<feature type="domain" description="Pili assembly chaperone C-terminal" evidence="11">
    <location>
        <begin position="156"/>
        <end position="216"/>
    </location>
</feature>
<dbReference type="InterPro" id="IPR013783">
    <property type="entry name" value="Ig-like_fold"/>
</dbReference>
<gene>
    <name evidence="12" type="ORF">M992_2852</name>
</gene>
<dbReference type="InterPro" id="IPR016148">
    <property type="entry name" value="Pili_assmbl_chaperone_C"/>
</dbReference>
<evidence type="ECO:0000256" key="6">
    <source>
        <dbReference type="ARBA" id="ARBA00023186"/>
    </source>
</evidence>
<evidence type="ECO:0000259" key="10">
    <source>
        <dbReference type="Pfam" id="PF00345"/>
    </source>
</evidence>
<dbReference type="Pfam" id="PF02753">
    <property type="entry name" value="PapD_C"/>
    <property type="match status" value="1"/>
</dbReference>
<dbReference type="InterPro" id="IPR016147">
    <property type="entry name" value="Pili_assmbl_chaperone_N"/>
</dbReference>
<evidence type="ECO:0000256" key="2">
    <source>
        <dbReference type="ARBA" id="ARBA00007399"/>
    </source>
</evidence>
<evidence type="ECO:0000256" key="4">
    <source>
        <dbReference type="ARBA" id="ARBA00022729"/>
    </source>
</evidence>
<dbReference type="AlphaFoldDB" id="A0A0N0I9E4"/>
<dbReference type="NCBIfam" id="NF011758">
    <property type="entry name" value="PRK15211.1"/>
    <property type="match status" value="1"/>
</dbReference>
<dbReference type="PANTHER" id="PTHR30251:SF2">
    <property type="entry name" value="FIMBRIAL CHAPERONE YADV-RELATED"/>
    <property type="match status" value="1"/>
</dbReference>
<dbReference type="Gene3D" id="2.60.40.10">
    <property type="entry name" value="Immunoglobulins"/>
    <property type="match status" value="2"/>
</dbReference>
<evidence type="ECO:0000256" key="3">
    <source>
        <dbReference type="ARBA" id="ARBA00022558"/>
    </source>
</evidence>
<name>A0A0N0I9E4_9GAMM</name>
<feature type="chain" id="PRO_5005851101" evidence="9">
    <location>
        <begin position="23"/>
        <end position="222"/>
    </location>
</feature>
<dbReference type="PROSITE" id="PS00635">
    <property type="entry name" value="PILI_CHAPERONE"/>
    <property type="match status" value="1"/>
</dbReference>
<evidence type="ECO:0000313" key="12">
    <source>
        <dbReference type="EMBL" id="KPD01771.1"/>
    </source>
</evidence>
<proteinExistence type="inferred from homology"/>
<dbReference type="GO" id="GO:0071555">
    <property type="term" value="P:cell wall organization"/>
    <property type="evidence" value="ECO:0007669"/>
    <property type="project" value="InterPro"/>
</dbReference>
<comment type="caution">
    <text evidence="12">The sequence shown here is derived from an EMBL/GenBank/DDBJ whole genome shotgun (WGS) entry which is preliminary data.</text>
</comment>
<dbReference type="EMBL" id="LGAA01000030">
    <property type="protein sequence ID" value="KPD01771.1"/>
    <property type="molecule type" value="Genomic_DNA"/>
</dbReference>
<dbReference type="PANTHER" id="PTHR30251">
    <property type="entry name" value="PILUS ASSEMBLY CHAPERONE"/>
    <property type="match status" value="1"/>
</dbReference>
<organism evidence="12 13">
    <name type="scientific">Moellerella wisconsensis ATCC 35017</name>
    <dbReference type="NCBI Taxonomy" id="1354267"/>
    <lineage>
        <taxon>Bacteria</taxon>
        <taxon>Pseudomonadati</taxon>
        <taxon>Pseudomonadota</taxon>
        <taxon>Gammaproteobacteria</taxon>
        <taxon>Enterobacterales</taxon>
        <taxon>Morganellaceae</taxon>
        <taxon>Moellerella</taxon>
    </lineage>
</organism>
<keyword evidence="13" id="KW-1185">Reference proteome</keyword>
<evidence type="ECO:0000256" key="8">
    <source>
        <dbReference type="RuleBase" id="RU003918"/>
    </source>
</evidence>
<dbReference type="Pfam" id="PF00345">
    <property type="entry name" value="PapD_N"/>
    <property type="match status" value="1"/>
</dbReference>
<keyword evidence="3" id="KW-1029">Fimbrium biogenesis</keyword>
<evidence type="ECO:0000256" key="1">
    <source>
        <dbReference type="ARBA" id="ARBA00004418"/>
    </source>
</evidence>
<evidence type="ECO:0000256" key="7">
    <source>
        <dbReference type="ARBA" id="ARBA00023319"/>
    </source>
</evidence>
<comment type="similarity">
    <text evidence="2 8">Belongs to the periplasmic pilus chaperone family.</text>
</comment>
<keyword evidence="7" id="KW-0393">Immunoglobulin domain</keyword>
<evidence type="ECO:0000256" key="5">
    <source>
        <dbReference type="ARBA" id="ARBA00022764"/>
    </source>
</evidence>
<dbReference type="GO" id="GO:0030288">
    <property type="term" value="C:outer membrane-bounded periplasmic space"/>
    <property type="evidence" value="ECO:0007669"/>
    <property type="project" value="InterPro"/>
</dbReference>
<dbReference type="OrthoDB" id="9131059at2"/>
<dbReference type="SUPFAM" id="SSF49354">
    <property type="entry name" value="PapD-like"/>
    <property type="match status" value="1"/>
</dbReference>
<keyword evidence="5" id="KW-0574">Periplasm</keyword>
<dbReference type="SUPFAM" id="SSF49584">
    <property type="entry name" value="Periplasmic chaperone C-domain"/>
    <property type="match status" value="1"/>
</dbReference>
<feature type="signal peptide" evidence="9">
    <location>
        <begin position="1"/>
        <end position="22"/>
    </location>
</feature>
<accession>A0A0N0I9E4</accession>
<protein>
    <submittedName>
        <fullName evidence="12">Kappa-fimbriae chaperone protein</fullName>
    </submittedName>
</protein>
<dbReference type="InterPro" id="IPR050643">
    <property type="entry name" value="Periplasmic_pilus_chap"/>
</dbReference>
<dbReference type="RefSeq" id="WP_053909183.1">
    <property type="nucleotide sequence ID" value="NZ_CAWMUS010000030.1"/>
</dbReference>
<evidence type="ECO:0000256" key="9">
    <source>
        <dbReference type="SAM" id="SignalP"/>
    </source>
</evidence>
<comment type="subcellular location">
    <subcellularLocation>
        <location evidence="1 8">Periplasm</location>
    </subcellularLocation>
</comment>
<evidence type="ECO:0000259" key="11">
    <source>
        <dbReference type="Pfam" id="PF02753"/>
    </source>
</evidence>
<dbReference type="Proteomes" id="UP000053226">
    <property type="component" value="Unassembled WGS sequence"/>
</dbReference>
<dbReference type="InterPro" id="IPR001829">
    <property type="entry name" value="Pili_assmbl_chaperone_bac"/>
</dbReference>
<evidence type="ECO:0000313" key="13">
    <source>
        <dbReference type="Proteomes" id="UP000053226"/>
    </source>
</evidence>